<dbReference type="InterPro" id="IPR026172">
    <property type="entry name" value="GSAP_fam"/>
</dbReference>
<name>A0A8X7X2N8_POLSE</name>
<dbReference type="GO" id="GO:0005802">
    <property type="term" value="C:trans-Golgi network"/>
    <property type="evidence" value="ECO:0007669"/>
    <property type="project" value="TreeGrafter"/>
</dbReference>
<evidence type="ECO:0000256" key="1">
    <source>
        <dbReference type="SAM" id="MobiDB-lite"/>
    </source>
</evidence>
<feature type="non-terminal residue" evidence="2">
    <location>
        <position position="175"/>
    </location>
</feature>
<feature type="region of interest" description="Disordered" evidence="1">
    <location>
        <begin position="1"/>
        <end position="24"/>
    </location>
</feature>
<dbReference type="PANTHER" id="PTHR13630">
    <property type="entry name" value="GAMMA-SECRETASE-ACTIVATING PROTEIN"/>
    <property type="match status" value="1"/>
</dbReference>
<organism evidence="2 3">
    <name type="scientific">Polypterus senegalus</name>
    <name type="common">Senegal bichir</name>
    <dbReference type="NCBI Taxonomy" id="55291"/>
    <lineage>
        <taxon>Eukaryota</taxon>
        <taxon>Metazoa</taxon>
        <taxon>Chordata</taxon>
        <taxon>Craniata</taxon>
        <taxon>Vertebrata</taxon>
        <taxon>Euteleostomi</taxon>
        <taxon>Actinopterygii</taxon>
        <taxon>Polypteriformes</taxon>
        <taxon>Polypteridae</taxon>
        <taxon>Polypterus</taxon>
    </lineage>
</organism>
<gene>
    <name evidence="2" type="primary">Gsap_0</name>
    <name evidence="2" type="ORF">GTO96_0021344</name>
</gene>
<dbReference type="AlphaFoldDB" id="A0A8X7X2N8"/>
<evidence type="ECO:0000313" key="2">
    <source>
        <dbReference type="EMBL" id="KAG2460074.1"/>
    </source>
</evidence>
<reference evidence="2 3" key="1">
    <citation type="journal article" date="2021" name="Cell">
        <title>Tracing the genetic footprints of vertebrate landing in non-teleost ray-finned fishes.</title>
        <authorList>
            <person name="Bi X."/>
            <person name="Wang K."/>
            <person name="Yang L."/>
            <person name="Pan H."/>
            <person name="Jiang H."/>
            <person name="Wei Q."/>
            <person name="Fang M."/>
            <person name="Yu H."/>
            <person name="Zhu C."/>
            <person name="Cai Y."/>
            <person name="He Y."/>
            <person name="Gan X."/>
            <person name="Zeng H."/>
            <person name="Yu D."/>
            <person name="Zhu Y."/>
            <person name="Jiang H."/>
            <person name="Qiu Q."/>
            <person name="Yang H."/>
            <person name="Zhang Y.E."/>
            <person name="Wang W."/>
            <person name="Zhu M."/>
            <person name="He S."/>
            <person name="Zhang G."/>
        </authorList>
    </citation>
    <scope>NUCLEOTIDE SEQUENCE [LARGE SCALE GENOMIC DNA]</scope>
    <source>
        <strain evidence="2">Bchr_013</strain>
    </source>
</reference>
<sequence>MPAKACPPTLRPWDTHDRASPTISNPTSASTIALDQTAIISKQTKITGSNSAKFTIDLDNTQKNEQLKFSVMSRLSETMSQKLYHLWDHPITSAFIAQNYVKTLFANHGSKEEPATTTQWPESGGRWTVLGGVVVEEVVIYFSVNPFEEQENVDAKFVEEFALKNTSIELGFEKK</sequence>
<proteinExistence type="predicted"/>
<keyword evidence="3" id="KW-1185">Reference proteome</keyword>
<dbReference type="PANTHER" id="PTHR13630:SF1">
    <property type="entry name" value="GAMMA-SECRETASE-ACTIVATING PROTEIN"/>
    <property type="match status" value="1"/>
</dbReference>
<evidence type="ECO:0000313" key="3">
    <source>
        <dbReference type="Proteomes" id="UP000886611"/>
    </source>
</evidence>
<dbReference type="GO" id="GO:1902004">
    <property type="term" value="P:positive regulation of amyloid-beta formation"/>
    <property type="evidence" value="ECO:0007669"/>
    <property type="project" value="TreeGrafter"/>
</dbReference>
<dbReference type="EMBL" id="JAATIS010005064">
    <property type="protein sequence ID" value="KAG2460074.1"/>
    <property type="molecule type" value="Genomic_DNA"/>
</dbReference>
<accession>A0A8X7X2N8</accession>
<comment type="caution">
    <text evidence="2">The sequence shown here is derived from an EMBL/GenBank/DDBJ whole genome shotgun (WGS) entry which is preliminary data.</text>
</comment>
<dbReference type="Proteomes" id="UP000886611">
    <property type="component" value="Unassembled WGS sequence"/>
</dbReference>
<protein>
    <submittedName>
        <fullName evidence="2">GSAP protein</fullName>
    </submittedName>
</protein>
<feature type="non-terminal residue" evidence="2">
    <location>
        <position position="1"/>
    </location>
</feature>